<organism evidence="3 4">
    <name type="scientific">Luteolibacter pohnpeiensis</name>
    <dbReference type="NCBI Taxonomy" id="454153"/>
    <lineage>
        <taxon>Bacteria</taxon>
        <taxon>Pseudomonadati</taxon>
        <taxon>Verrucomicrobiota</taxon>
        <taxon>Verrucomicrobiia</taxon>
        <taxon>Verrucomicrobiales</taxon>
        <taxon>Verrucomicrobiaceae</taxon>
        <taxon>Luteolibacter</taxon>
    </lineage>
</organism>
<dbReference type="EMBL" id="JAENIJ010000030">
    <property type="protein sequence ID" value="MBK1883939.1"/>
    <property type="molecule type" value="Genomic_DNA"/>
</dbReference>
<reference evidence="3" key="1">
    <citation type="submission" date="2021-01" db="EMBL/GenBank/DDBJ databases">
        <title>Modified the classification status of verrucomicrobia.</title>
        <authorList>
            <person name="Feng X."/>
        </authorList>
    </citation>
    <scope>NUCLEOTIDE SEQUENCE</scope>
    <source>
        <strain evidence="3">KCTC 22041</strain>
    </source>
</reference>
<comment type="similarity">
    <text evidence="1 2">Belongs to the outer membrane factor (OMF) (TC 1.B.17) family.</text>
</comment>
<dbReference type="PANTHER" id="PTHR30203:SF33">
    <property type="entry name" value="BLR4455 PROTEIN"/>
    <property type="match status" value="1"/>
</dbReference>
<name>A0A934VXX4_9BACT</name>
<dbReference type="Proteomes" id="UP000603141">
    <property type="component" value="Unassembled WGS sequence"/>
</dbReference>
<comment type="subcellular location">
    <subcellularLocation>
        <location evidence="2">Cell membrane</location>
        <topology evidence="2">Lipid-anchor</topology>
    </subcellularLocation>
</comment>
<protein>
    <submittedName>
        <fullName evidence="3">Efflux transporter outer membrane subunit</fullName>
    </submittedName>
</protein>
<evidence type="ECO:0000256" key="1">
    <source>
        <dbReference type="ARBA" id="ARBA00007613"/>
    </source>
</evidence>
<dbReference type="SUPFAM" id="SSF56954">
    <property type="entry name" value="Outer membrane efflux proteins (OEP)"/>
    <property type="match status" value="1"/>
</dbReference>
<evidence type="ECO:0000256" key="2">
    <source>
        <dbReference type="RuleBase" id="RU362097"/>
    </source>
</evidence>
<dbReference type="InterPro" id="IPR010131">
    <property type="entry name" value="MdtP/NodT-like"/>
</dbReference>
<dbReference type="GO" id="GO:0015562">
    <property type="term" value="F:efflux transmembrane transporter activity"/>
    <property type="evidence" value="ECO:0007669"/>
    <property type="project" value="InterPro"/>
</dbReference>
<keyword evidence="2" id="KW-1134">Transmembrane beta strand</keyword>
<dbReference type="AlphaFoldDB" id="A0A934VXX4"/>
<dbReference type="NCBIfam" id="TIGR01845">
    <property type="entry name" value="outer_NodT"/>
    <property type="match status" value="1"/>
</dbReference>
<keyword evidence="2" id="KW-0564">Palmitate</keyword>
<evidence type="ECO:0000313" key="4">
    <source>
        <dbReference type="Proteomes" id="UP000603141"/>
    </source>
</evidence>
<keyword evidence="4" id="KW-1185">Reference proteome</keyword>
<dbReference type="PANTHER" id="PTHR30203">
    <property type="entry name" value="OUTER MEMBRANE CATION EFFLUX PROTEIN"/>
    <property type="match status" value="1"/>
</dbReference>
<dbReference type="Pfam" id="PF02321">
    <property type="entry name" value="OEP"/>
    <property type="match status" value="2"/>
</dbReference>
<sequence length="463" mass="49501">MKPVRFFLIPAALTLGGCALTQQSLPDHPLPQEWKNAAGFPTASVSKDLSRWWGRFNDPVLNQLISKALKSNPDMAIASSNIRASKASLVSARSSLFPSLSGSASASSSSTYIDGNHADTSESYSAGLNASWEVDLFGRNRNSTQAAAANVGAAEENFHSVQASLASQVANAYLTLRSTEAQLALTRSTIKTREETYNLTDWKRQAGETDSLDTNQSLTSLEQARSSIPSYEQTAEQTRNLLAKLCGLAPGGLDQLLDSGSDQIPSPPSSLAIGIPADTLRQRPDLRLAGYQWLAAAANTRAAQADRYPTLTLSGSLGTNSLSASKIFDPETTTTNLIAGLTGPIFDAGKIRANIANQSEAQEQALQTYYSTVLTALSETEDALIACRRTTEQLSSTEKATEAARKADELARQRYQAGVVDLLTVLDTQRTLLSLEQSLISLRASRSAAFIDLYVALGGGWSN</sequence>
<keyword evidence="2" id="KW-0812">Transmembrane</keyword>
<evidence type="ECO:0000313" key="3">
    <source>
        <dbReference type="EMBL" id="MBK1883939.1"/>
    </source>
</evidence>
<keyword evidence="2" id="KW-0449">Lipoprotein</keyword>
<dbReference type="GO" id="GO:0005886">
    <property type="term" value="C:plasma membrane"/>
    <property type="evidence" value="ECO:0007669"/>
    <property type="project" value="UniProtKB-SubCell"/>
</dbReference>
<dbReference type="Gene3D" id="1.20.1600.10">
    <property type="entry name" value="Outer membrane efflux proteins (OEP)"/>
    <property type="match status" value="1"/>
</dbReference>
<dbReference type="InterPro" id="IPR003423">
    <property type="entry name" value="OMP_efflux"/>
</dbReference>
<keyword evidence="2" id="KW-0472">Membrane</keyword>
<comment type="caution">
    <text evidence="3">The sequence shown here is derived from an EMBL/GenBank/DDBJ whole genome shotgun (WGS) entry which is preliminary data.</text>
</comment>
<gene>
    <name evidence="3" type="ORF">JIN85_16085</name>
</gene>
<accession>A0A934VXX4</accession>
<proteinExistence type="inferred from homology"/>
<dbReference type="PROSITE" id="PS51257">
    <property type="entry name" value="PROKAR_LIPOPROTEIN"/>
    <property type="match status" value="1"/>
</dbReference>
<dbReference type="Gene3D" id="2.20.200.10">
    <property type="entry name" value="Outer membrane efflux proteins (OEP)"/>
    <property type="match status" value="1"/>
</dbReference>
<dbReference type="RefSeq" id="WP_200272600.1">
    <property type="nucleotide sequence ID" value="NZ_JAENIJ010000030.1"/>
</dbReference>